<evidence type="ECO:0000313" key="4">
    <source>
        <dbReference type="Proteomes" id="UP000192911"/>
    </source>
</evidence>
<dbReference type="InterPro" id="IPR027275">
    <property type="entry name" value="PRC-brl_dom"/>
</dbReference>
<feature type="domain" description="PRC-barrel" evidence="2">
    <location>
        <begin position="53"/>
        <end position="113"/>
    </location>
</feature>
<feature type="chain" id="PRO_5013367257" evidence="1">
    <location>
        <begin position="26"/>
        <end position="146"/>
    </location>
</feature>
<dbReference type="Pfam" id="PF05239">
    <property type="entry name" value="PRC"/>
    <property type="match status" value="1"/>
</dbReference>
<evidence type="ECO:0000313" key="3">
    <source>
        <dbReference type="EMBL" id="SMF57768.1"/>
    </source>
</evidence>
<name>A0A1X7FSM2_TRICW</name>
<evidence type="ECO:0000259" key="2">
    <source>
        <dbReference type="Pfam" id="PF05239"/>
    </source>
</evidence>
<dbReference type="InterPro" id="IPR011033">
    <property type="entry name" value="PRC_barrel-like_sf"/>
</dbReference>
<keyword evidence="1" id="KW-0732">Signal</keyword>
<dbReference type="EMBL" id="FXAH01000011">
    <property type="protein sequence ID" value="SMF57768.1"/>
    <property type="molecule type" value="Genomic_DNA"/>
</dbReference>
<proteinExistence type="predicted"/>
<dbReference type="AlphaFoldDB" id="A0A1X7FSM2"/>
<dbReference type="RefSeq" id="WP_085229072.1">
    <property type="nucleotide sequence ID" value="NZ_BSQD01000008.1"/>
</dbReference>
<reference evidence="4" key="1">
    <citation type="submission" date="2017-04" db="EMBL/GenBank/DDBJ databases">
        <authorList>
            <person name="Varghese N."/>
            <person name="Submissions S."/>
        </authorList>
    </citation>
    <scope>NUCLEOTIDE SEQUENCE [LARGE SCALE GENOMIC DNA]</scope>
    <source>
        <strain evidence="4">Ballard 720</strain>
    </source>
</reference>
<dbReference type="SUPFAM" id="SSF50346">
    <property type="entry name" value="PRC-barrel domain"/>
    <property type="match status" value="1"/>
</dbReference>
<dbReference type="Gene3D" id="2.30.30.240">
    <property type="entry name" value="PRC-barrel domain"/>
    <property type="match status" value="1"/>
</dbReference>
<protein>
    <submittedName>
        <fullName evidence="3">PRC-barrel domain-containing protein</fullName>
    </submittedName>
</protein>
<feature type="signal peptide" evidence="1">
    <location>
        <begin position="1"/>
        <end position="25"/>
    </location>
</feature>
<gene>
    <name evidence="3" type="ORF">SAMN06295900_11132</name>
</gene>
<dbReference type="OrthoDB" id="8759924at2"/>
<sequence>MKAPKWTWTIVAAAALGLASASASAQVAGTQVLGVSVEQANLVVNGWSAKKGLLGKPIYNDHGQKVGVLHDIIITPDDAVSFAIVAAHQFLGVSEHDVAVPFTQIDIADGKLVWAGATRDAVKQMPVFQYSKVRTAPMPRSLFTHH</sequence>
<organism evidence="3 4">
    <name type="scientific">Trinickia caryophylli</name>
    <name type="common">Paraburkholderia caryophylli</name>
    <dbReference type="NCBI Taxonomy" id="28094"/>
    <lineage>
        <taxon>Bacteria</taxon>
        <taxon>Pseudomonadati</taxon>
        <taxon>Pseudomonadota</taxon>
        <taxon>Betaproteobacteria</taxon>
        <taxon>Burkholderiales</taxon>
        <taxon>Burkholderiaceae</taxon>
        <taxon>Trinickia</taxon>
    </lineage>
</organism>
<keyword evidence="4" id="KW-1185">Reference proteome</keyword>
<evidence type="ECO:0000256" key="1">
    <source>
        <dbReference type="SAM" id="SignalP"/>
    </source>
</evidence>
<dbReference type="GeneID" id="95552878"/>
<dbReference type="Proteomes" id="UP000192911">
    <property type="component" value="Unassembled WGS sequence"/>
</dbReference>
<accession>A0A1X7FSM2</accession>